<keyword evidence="7 17" id="KW-0418">Kinase</keyword>
<evidence type="ECO:0000256" key="10">
    <source>
        <dbReference type="ARBA" id="ARBA00023136"/>
    </source>
</evidence>
<dbReference type="OrthoDB" id="6219513at2759"/>
<dbReference type="Pfam" id="PF01030">
    <property type="entry name" value="Recep_L_domain"/>
    <property type="match status" value="1"/>
</dbReference>
<feature type="compositionally biased region" description="Polar residues" evidence="15">
    <location>
        <begin position="1643"/>
        <end position="1657"/>
    </location>
</feature>
<reference evidence="17" key="1">
    <citation type="submission" date="2019-05" db="EMBL/GenBank/DDBJ databases">
        <title>Annotation for the trematode Fasciolopsis buski.</title>
        <authorList>
            <person name="Choi Y.-J."/>
        </authorList>
    </citation>
    <scope>NUCLEOTIDE SEQUENCE</scope>
    <source>
        <strain evidence="17">HT</strain>
        <tissue evidence="17">Whole worm</tissue>
    </source>
</reference>
<dbReference type="InterPro" id="IPR050122">
    <property type="entry name" value="RTK"/>
</dbReference>
<dbReference type="InterPro" id="IPR020635">
    <property type="entry name" value="Tyr_kinase_cat_dom"/>
</dbReference>
<evidence type="ECO:0000256" key="13">
    <source>
        <dbReference type="ARBA" id="ARBA00023180"/>
    </source>
</evidence>
<evidence type="ECO:0000256" key="8">
    <source>
        <dbReference type="ARBA" id="ARBA00022840"/>
    </source>
</evidence>
<dbReference type="InterPro" id="IPR000719">
    <property type="entry name" value="Prot_kinase_dom"/>
</dbReference>
<dbReference type="Gene3D" id="2.10.220.10">
    <property type="entry name" value="Hormone Receptor, Insulin-like Growth Factor Receptor 1, Chain A, domain 2"/>
    <property type="match status" value="4"/>
</dbReference>
<dbReference type="Pfam" id="PF00757">
    <property type="entry name" value="Furin-like"/>
    <property type="match status" value="1"/>
</dbReference>
<organism evidence="17 18">
    <name type="scientific">Fasciolopsis buskii</name>
    <dbReference type="NCBI Taxonomy" id="27845"/>
    <lineage>
        <taxon>Eukaryota</taxon>
        <taxon>Metazoa</taxon>
        <taxon>Spiralia</taxon>
        <taxon>Lophotrochozoa</taxon>
        <taxon>Platyhelminthes</taxon>
        <taxon>Trematoda</taxon>
        <taxon>Digenea</taxon>
        <taxon>Plagiorchiida</taxon>
        <taxon>Echinostomata</taxon>
        <taxon>Echinostomatoidea</taxon>
        <taxon>Fasciolidae</taxon>
        <taxon>Fasciolopsis</taxon>
    </lineage>
</organism>
<dbReference type="PRINTS" id="PR00109">
    <property type="entry name" value="TYRKINASE"/>
</dbReference>
<dbReference type="PROSITE" id="PS00109">
    <property type="entry name" value="PROTEIN_KINASE_TYR"/>
    <property type="match status" value="1"/>
</dbReference>
<keyword evidence="4" id="KW-0808">Transferase</keyword>
<dbReference type="GO" id="GO:0009925">
    <property type="term" value="C:basal plasma membrane"/>
    <property type="evidence" value="ECO:0007669"/>
    <property type="project" value="TreeGrafter"/>
</dbReference>
<proteinExistence type="predicted"/>
<evidence type="ECO:0000256" key="14">
    <source>
        <dbReference type="ARBA" id="ARBA00051243"/>
    </source>
</evidence>
<evidence type="ECO:0000256" key="15">
    <source>
        <dbReference type="SAM" id="MobiDB-lite"/>
    </source>
</evidence>
<dbReference type="InterPro" id="IPR006212">
    <property type="entry name" value="Furin_repeat"/>
</dbReference>
<keyword evidence="13" id="KW-0325">Glycoprotein</keyword>
<dbReference type="GO" id="GO:0022008">
    <property type="term" value="P:neurogenesis"/>
    <property type="evidence" value="ECO:0007669"/>
    <property type="project" value="TreeGrafter"/>
</dbReference>
<dbReference type="GO" id="GO:0043235">
    <property type="term" value="C:receptor complex"/>
    <property type="evidence" value="ECO:0007669"/>
    <property type="project" value="TreeGrafter"/>
</dbReference>
<dbReference type="PANTHER" id="PTHR24416:SF566">
    <property type="entry name" value="EPIDERMAL GROWTH FACTOR RECEPTOR"/>
    <property type="match status" value="1"/>
</dbReference>
<feature type="region of interest" description="Disordered" evidence="15">
    <location>
        <begin position="1465"/>
        <end position="1509"/>
    </location>
</feature>
<gene>
    <name evidence="17" type="ORF">FBUS_01186</name>
</gene>
<dbReference type="SMART" id="SM00261">
    <property type="entry name" value="FU"/>
    <property type="match status" value="6"/>
</dbReference>
<feature type="region of interest" description="Disordered" evidence="15">
    <location>
        <begin position="1550"/>
        <end position="1582"/>
    </location>
</feature>
<feature type="compositionally biased region" description="Polar residues" evidence="15">
    <location>
        <begin position="1671"/>
        <end position="1680"/>
    </location>
</feature>
<evidence type="ECO:0000256" key="9">
    <source>
        <dbReference type="ARBA" id="ARBA00022989"/>
    </source>
</evidence>
<feature type="compositionally biased region" description="Low complexity" evidence="15">
    <location>
        <begin position="1465"/>
        <end position="1475"/>
    </location>
</feature>
<dbReference type="InterPro" id="IPR009030">
    <property type="entry name" value="Growth_fac_rcpt_cys_sf"/>
</dbReference>
<dbReference type="Gene3D" id="1.10.510.10">
    <property type="entry name" value="Transferase(Phosphotransferase) domain 1"/>
    <property type="match status" value="1"/>
</dbReference>
<dbReference type="GO" id="GO:0008284">
    <property type="term" value="P:positive regulation of cell population proliferation"/>
    <property type="evidence" value="ECO:0007669"/>
    <property type="project" value="TreeGrafter"/>
</dbReference>
<dbReference type="GO" id="GO:0004714">
    <property type="term" value="F:transmembrane receptor protein tyrosine kinase activity"/>
    <property type="evidence" value="ECO:0007669"/>
    <property type="project" value="UniProtKB-EC"/>
</dbReference>
<feature type="compositionally biased region" description="Polar residues" evidence="15">
    <location>
        <begin position="1565"/>
        <end position="1577"/>
    </location>
</feature>
<comment type="subcellular location">
    <subcellularLocation>
        <location evidence="1">Membrane</location>
        <topology evidence="1">Single-pass type I membrane protein</topology>
    </subcellularLocation>
</comment>
<dbReference type="Gene3D" id="3.80.20.20">
    <property type="entry name" value="Receptor L-domain"/>
    <property type="match status" value="1"/>
</dbReference>
<dbReference type="Pfam" id="PF07714">
    <property type="entry name" value="PK_Tyr_Ser-Thr"/>
    <property type="match status" value="1"/>
</dbReference>
<comment type="caution">
    <text evidence="17">The sequence shown here is derived from an EMBL/GenBank/DDBJ whole genome shotgun (WGS) entry which is preliminary data.</text>
</comment>
<evidence type="ECO:0000256" key="1">
    <source>
        <dbReference type="ARBA" id="ARBA00004479"/>
    </source>
</evidence>
<dbReference type="InterPro" id="IPR036941">
    <property type="entry name" value="Rcpt_L-dom_sf"/>
</dbReference>
<dbReference type="InterPro" id="IPR000494">
    <property type="entry name" value="Rcpt_L-dom"/>
</dbReference>
<name>A0A8E0RW41_9TREM</name>
<dbReference type="InterPro" id="IPR032778">
    <property type="entry name" value="GF_recep_IV"/>
</dbReference>
<dbReference type="PROSITE" id="PS50011">
    <property type="entry name" value="PROTEIN_KINASE_DOM"/>
    <property type="match status" value="1"/>
</dbReference>
<feature type="compositionally biased region" description="Low complexity" evidence="15">
    <location>
        <begin position="1366"/>
        <end position="1378"/>
    </location>
</feature>
<protein>
    <recommendedName>
        <fullName evidence="2">receptor protein-tyrosine kinase</fullName>
        <ecNumber evidence="2">2.7.10.1</ecNumber>
    </recommendedName>
</protein>
<evidence type="ECO:0000256" key="5">
    <source>
        <dbReference type="ARBA" id="ARBA00022692"/>
    </source>
</evidence>
<accession>A0A8E0RW41</accession>
<dbReference type="PANTHER" id="PTHR24416">
    <property type="entry name" value="TYROSINE-PROTEIN KINASE RECEPTOR"/>
    <property type="match status" value="1"/>
</dbReference>
<keyword evidence="12 17" id="KW-0675">Receptor</keyword>
<keyword evidence="6" id="KW-0547">Nucleotide-binding</keyword>
<evidence type="ECO:0000256" key="11">
    <source>
        <dbReference type="ARBA" id="ARBA00023137"/>
    </source>
</evidence>
<dbReference type="SUPFAM" id="SSF57184">
    <property type="entry name" value="Growth factor receptor domain"/>
    <property type="match status" value="3"/>
</dbReference>
<evidence type="ECO:0000256" key="12">
    <source>
        <dbReference type="ARBA" id="ARBA00023170"/>
    </source>
</evidence>
<evidence type="ECO:0000256" key="3">
    <source>
        <dbReference type="ARBA" id="ARBA00022553"/>
    </source>
</evidence>
<dbReference type="Proteomes" id="UP000728185">
    <property type="component" value="Unassembled WGS sequence"/>
</dbReference>
<keyword evidence="10" id="KW-0472">Membrane</keyword>
<keyword evidence="8" id="KW-0067">ATP-binding</keyword>
<evidence type="ECO:0000256" key="2">
    <source>
        <dbReference type="ARBA" id="ARBA00011902"/>
    </source>
</evidence>
<dbReference type="InterPro" id="IPR006211">
    <property type="entry name" value="Furin-like_Cys-rich_dom"/>
</dbReference>
<feature type="region of interest" description="Disordered" evidence="15">
    <location>
        <begin position="1627"/>
        <end position="1680"/>
    </location>
</feature>
<keyword evidence="5" id="KW-0812">Transmembrane</keyword>
<dbReference type="SUPFAM" id="SSF52058">
    <property type="entry name" value="L domain-like"/>
    <property type="match status" value="1"/>
</dbReference>
<feature type="non-terminal residue" evidence="17">
    <location>
        <position position="1680"/>
    </location>
</feature>
<dbReference type="SMART" id="SM00219">
    <property type="entry name" value="TyrKc"/>
    <property type="match status" value="1"/>
</dbReference>
<evidence type="ECO:0000256" key="7">
    <source>
        <dbReference type="ARBA" id="ARBA00022777"/>
    </source>
</evidence>
<dbReference type="SUPFAM" id="SSF56112">
    <property type="entry name" value="Protein kinase-like (PK-like)"/>
    <property type="match status" value="1"/>
</dbReference>
<evidence type="ECO:0000256" key="6">
    <source>
        <dbReference type="ARBA" id="ARBA00022741"/>
    </source>
</evidence>
<evidence type="ECO:0000313" key="18">
    <source>
        <dbReference type="Proteomes" id="UP000728185"/>
    </source>
</evidence>
<keyword evidence="9" id="KW-1133">Transmembrane helix</keyword>
<sequence length="1680" mass="185851">VPCDQAGCDRCFVHGNQTGCCHEQCLGGCYGPLPTQCEVCREFNDSGTCVSHCPNPLNSQVGSGLPGGEMKYRLGNLCVSDCPAGFLIEYAACVTHCTYPEMHIVGRTCQPCDGPCPKTCELEQVRSKTGIMVHLLGAPALRSLFGCTRLNGNLVLSNESFYPSTTVPDHEPITKVNQLWALHSLREVTGYVYMDLSFFGTALKNLSFLENLVKVSGVFSLGQASVMIMNSMAIEPGLRSLREVPHGQVVFHNNSQMCYLETLPWYASDEYIYESDHDMRIIVESGADEAQCYRTGAHCHPDCDLHGCWGPRADQCVRCRHLRAGPYLCVRSCDALPGYRPEPIVMNASLADVWPQFAQRWREDARFRESVHTGPGQPDAVHVCIPCHPECRQSCTGPAADECVGGCKTAWYNGFCVPECPRDTYLNVHRGICEPCHAHCHPRDASRQTICTGPKSNPGPGGCNKCEKFLFLSDSEEIGETRKNSADTAAPPITCLRGECPVGTYLTTELLHPSANTSLSIYLSGIAETRTHMVPVCRPCHPLCKRCSAYNLIRSNPKQLGCIDCRGWWFRDTCLEQCPTLDTYMMKQKFTTTVASTEEAIISELSSKDQHTPEANHTIFESWVRFSGNHCLACHSECQSGCWNAGQNHCYQCMHFRIQLAFLSPRMIINGTDAESFTRYWTESEEQSGTSSKVHFICVSRCPPELPFHVAHPSSTERICHSRSSLSSAQREQLLLEESSAPGVNQIARVKRLTGSSLLWISGLLLLLTAVILCCCCCLRVRLRAWNKQRGVDHQLRQPHLGRSLGARIGLKLAAALRRKAMTGTFEQMISWRGETVECQAFITQPNGQVKRENTSNSASSCSHVYSTSMSGPNLGRLVMINSDDLVLDEQSGPLGTGAFGAVYRGLWRVQNLHEDGPGYAQLRIGYDTENTNGSTPKIPLANRPQSIQSCGTQSTGLTGHSATTDDEGAQPWSRIGMEQTQQFHQLVASCGAARLGRYNETRLLPVAVKILNDSRGPSDLQALLDEAKVMASVSHRHCLPLLGVCLSQTRKCLVSAYVLNGSLDRYLRVHEPDLPDILLLDWASQIADGMAYLQSRGIIHRDLATRNVLVTTREHLQITDFGLAKMLEDEDEVKRGEVVVRSGRVPMRWLAIETLTHGRYSFKTDVWAYGVTLWEIFTFGEKPYDQIETAQVKTHILSGGRLPQPDICTLDLYQVMIRCWNDDPEERPNFNELYEMFSNFAQQPDLYLHSRATSVMATSYPEHSSGGDTRSRTTLYPSFHLSHDHSNTASITQVPLPNVRASQVSNSTYGSGNQLTGIQPGRHLDPRQRVRGSFLLQPSMLSTVNRLSRYQAQNRRSTCVPSEHTLSTSLSRASSTLGDPWNQNNPAHHSHPILAETNGQQLSNSINRRFGLRTRVNPLSQAIHPFHAGLSLSTDSRTSSGQPLLSSDQDSSLSQLVLSNLGYNSSDSRSSMISPIGTAHSGEPEQRGPVEPTLPQSENGTEVGSCSTQAVRSLDAPVIQSNMPTNFESEAAAGYVWPQWPAVFSQMATPDGAAEEGEPEQDHVQSLASSNQSGVQGDSDDNFPFLNRQLWLRRSARQRQYYLRQWQIHRSAMGMALPELATEEAIAESENRRNVAEDPNTDPGSTSFGPETNLNDSDPEDPTERYCPDPTSNPGTLER</sequence>
<dbReference type="EC" id="2.7.10.1" evidence="2"/>
<keyword evidence="18" id="KW-1185">Reference proteome</keyword>
<dbReference type="Pfam" id="PF14843">
    <property type="entry name" value="GF_recep_IV"/>
    <property type="match status" value="1"/>
</dbReference>
<evidence type="ECO:0000313" key="17">
    <source>
        <dbReference type="EMBL" id="KAA0189555.1"/>
    </source>
</evidence>
<dbReference type="InterPro" id="IPR001245">
    <property type="entry name" value="Ser-Thr/Tyr_kinase_cat_dom"/>
</dbReference>
<dbReference type="CDD" id="cd00064">
    <property type="entry name" value="FU"/>
    <property type="match status" value="3"/>
</dbReference>
<feature type="region of interest" description="Disordered" evidence="15">
    <location>
        <begin position="1355"/>
        <end position="1392"/>
    </location>
</feature>
<keyword evidence="3" id="KW-0597">Phosphoprotein</keyword>
<dbReference type="GO" id="GO:0038127">
    <property type="term" value="P:ERBB signaling pathway"/>
    <property type="evidence" value="ECO:0007669"/>
    <property type="project" value="UniProtKB-ARBA"/>
</dbReference>
<feature type="compositionally biased region" description="Polar residues" evidence="15">
    <location>
        <begin position="1495"/>
        <end position="1509"/>
    </location>
</feature>
<dbReference type="FunFam" id="1.10.510.10:FF:000027">
    <property type="entry name" value="Receptor protein-tyrosine kinase"/>
    <property type="match status" value="1"/>
</dbReference>
<evidence type="ECO:0000256" key="4">
    <source>
        <dbReference type="ARBA" id="ARBA00022679"/>
    </source>
</evidence>
<evidence type="ECO:0000259" key="16">
    <source>
        <dbReference type="PROSITE" id="PS50011"/>
    </source>
</evidence>
<keyword evidence="11 17" id="KW-0829">Tyrosine-protein kinase</keyword>
<dbReference type="InterPro" id="IPR011009">
    <property type="entry name" value="Kinase-like_dom_sf"/>
</dbReference>
<dbReference type="EMBL" id="LUCM01007662">
    <property type="protein sequence ID" value="KAA0189555.1"/>
    <property type="molecule type" value="Genomic_DNA"/>
</dbReference>
<dbReference type="GO" id="GO:0005524">
    <property type="term" value="F:ATP binding"/>
    <property type="evidence" value="ECO:0007669"/>
    <property type="project" value="UniProtKB-KW"/>
</dbReference>
<dbReference type="InterPro" id="IPR008266">
    <property type="entry name" value="Tyr_kinase_AS"/>
</dbReference>
<feature type="domain" description="Protein kinase" evidence="16">
    <location>
        <begin position="889"/>
        <end position="1247"/>
    </location>
</feature>
<comment type="catalytic activity">
    <reaction evidence="14">
        <text>L-tyrosyl-[protein] + ATP = O-phospho-L-tyrosyl-[protein] + ADP + H(+)</text>
        <dbReference type="Rhea" id="RHEA:10596"/>
        <dbReference type="Rhea" id="RHEA-COMP:10136"/>
        <dbReference type="Rhea" id="RHEA-COMP:20101"/>
        <dbReference type="ChEBI" id="CHEBI:15378"/>
        <dbReference type="ChEBI" id="CHEBI:30616"/>
        <dbReference type="ChEBI" id="CHEBI:46858"/>
        <dbReference type="ChEBI" id="CHEBI:61978"/>
        <dbReference type="ChEBI" id="CHEBI:456216"/>
        <dbReference type="EC" id="2.7.10.1"/>
    </reaction>
</comment>
<dbReference type="GO" id="GO:0043066">
    <property type="term" value="P:negative regulation of apoptotic process"/>
    <property type="evidence" value="ECO:0007669"/>
    <property type="project" value="TreeGrafter"/>
</dbReference>